<evidence type="ECO:0000313" key="1">
    <source>
        <dbReference type="EMBL" id="AVF34250.1"/>
    </source>
</evidence>
<reference evidence="2" key="1">
    <citation type="submission" date="2017-01" db="EMBL/GenBank/DDBJ databases">
        <title>Genome sequence of Rouxiella sp. ERMR1:05.</title>
        <authorList>
            <person name="Kumar R."/>
            <person name="Singh D."/>
            <person name="Kumar S."/>
        </authorList>
    </citation>
    <scope>NUCLEOTIDE SEQUENCE [LARGE SCALE GENOMIC DNA]</scope>
    <source>
        <strain evidence="2">ERMR1:05</strain>
    </source>
</reference>
<proteinExistence type="predicted"/>
<gene>
    <name evidence="1" type="ORF">BV494_04570</name>
</gene>
<keyword evidence="2" id="KW-1185">Reference proteome</keyword>
<name>A0A2L1UMT5_9GAMM</name>
<dbReference type="RefSeq" id="WP_104921783.1">
    <property type="nucleotide sequence ID" value="NZ_CP019062.1"/>
</dbReference>
<dbReference type="EMBL" id="CP019062">
    <property type="protein sequence ID" value="AVF34250.1"/>
    <property type="molecule type" value="Genomic_DNA"/>
</dbReference>
<dbReference type="KEGG" id="rox:BV494_04570"/>
<dbReference type="Proteomes" id="UP000239197">
    <property type="component" value="Chromosome"/>
</dbReference>
<sequence>MSQAEMPKYQCHKKVWALKIEKIVFNSDGTAVVTPSEKGFGEFDLESDYVAKHVPQAGGYYVQYEGGYESYSPADAFESGYSLIK</sequence>
<dbReference type="AlphaFoldDB" id="A0A2L1UMT5"/>
<protein>
    <submittedName>
        <fullName evidence="1">Uncharacterized protein</fullName>
    </submittedName>
</protein>
<organism evidence="1 2">
    <name type="scientific">Rahnella sikkimica</name>
    <dbReference type="NCBI Taxonomy" id="1805933"/>
    <lineage>
        <taxon>Bacteria</taxon>
        <taxon>Pseudomonadati</taxon>
        <taxon>Pseudomonadota</taxon>
        <taxon>Gammaproteobacteria</taxon>
        <taxon>Enterobacterales</taxon>
        <taxon>Yersiniaceae</taxon>
        <taxon>Rahnella</taxon>
    </lineage>
</organism>
<evidence type="ECO:0000313" key="2">
    <source>
        <dbReference type="Proteomes" id="UP000239197"/>
    </source>
</evidence>
<accession>A0A2L1UMT5</accession>
<dbReference type="OrthoDB" id="9806476at2"/>